<sequence length="164" mass="18319">MNVSTSTSGIKRRTVKTLNEEEENAATLHLGPEFDIKQYTHDGEAMDLIALNLSEARIVIRTALKERKKLMTPNVGANEVLKKTLDYLSVFARFRDSETCAAVEQVLKTPENSNLHPFELAQLGSLACDDTDEAKTLIPSLGNKKTDDELQNILNQLSRLETPY</sequence>
<dbReference type="GO" id="GO:0045948">
    <property type="term" value="P:positive regulation of translational initiation"/>
    <property type="evidence" value="ECO:0007669"/>
    <property type="project" value="EnsemblFungi"/>
</dbReference>
<dbReference type="EMBL" id="KV454213">
    <property type="protein sequence ID" value="ODQ57566.1"/>
    <property type="molecule type" value="Genomic_DNA"/>
</dbReference>
<dbReference type="GO" id="GO:0031369">
    <property type="term" value="F:translation initiation factor binding"/>
    <property type="evidence" value="ECO:0007669"/>
    <property type="project" value="EnsemblFungi"/>
</dbReference>
<reference evidence="5 6" key="1">
    <citation type="journal article" date="2016" name="Proc. Natl. Acad. Sci. U.S.A.">
        <title>Comparative genomics of biotechnologically important yeasts.</title>
        <authorList>
            <person name="Riley R."/>
            <person name="Haridas S."/>
            <person name="Wolfe K.H."/>
            <person name="Lopes M.R."/>
            <person name="Hittinger C.T."/>
            <person name="Goeker M."/>
            <person name="Salamov A.A."/>
            <person name="Wisecaver J.H."/>
            <person name="Long T.M."/>
            <person name="Calvey C.H."/>
            <person name="Aerts A.L."/>
            <person name="Barry K.W."/>
            <person name="Choi C."/>
            <person name="Clum A."/>
            <person name="Coughlan A.Y."/>
            <person name="Deshpande S."/>
            <person name="Douglass A.P."/>
            <person name="Hanson S.J."/>
            <person name="Klenk H.-P."/>
            <person name="LaButti K.M."/>
            <person name="Lapidus A."/>
            <person name="Lindquist E.A."/>
            <person name="Lipzen A.M."/>
            <person name="Meier-Kolthoff J.P."/>
            <person name="Ohm R.A."/>
            <person name="Otillar R.P."/>
            <person name="Pangilinan J.L."/>
            <person name="Peng Y."/>
            <person name="Rokas A."/>
            <person name="Rosa C.A."/>
            <person name="Scheuner C."/>
            <person name="Sibirny A.A."/>
            <person name="Slot J.C."/>
            <person name="Stielow J.B."/>
            <person name="Sun H."/>
            <person name="Kurtzman C.P."/>
            <person name="Blackwell M."/>
            <person name="Grigoriev I.V."/>
            <person name="Jeffries T.W."/>
        </authorList>
    </citation>
    <scope>NUCLEOTIDE SEQUENCE [LARGE SCALE GENOMIC DNA]</scope>
    <source>
        <strain evidence="6">ATCC 58044 / CBS 1984 / NCYC 433 / NRRL Y-366-8</strain>
    </source>
</reference>
<dbReference type="OrthoDB" id="2186918at2759"/>
<evidence type="ECO:0000313" key="5">
    <source>
        <dbReference type="EMBL" id="ODQ57566.1"/>
    </source>
</evidence>
<dbReference type="GeneID" id="30199520"/>
<keyword evidence="6" id="KW-1185">Reference proteome</keyword>
<dbReference type="GO" id="GO:0000166">
    <property type="term" value="F:nucleotide binding"/>
    <property type="evidence" value="ECO:0007669"/>
    <property type="project" value="InterPro"/>
</dbReference>
<evidence type="ECO:0000259" key="4">
    <source>
        <dbReference type="SMART" id="SM00657"/>
    </source>
</evidence>
<comment type="subcellular location">
    <subcellularLocation>
        <location evidence="1">Nucleus</location>
    </subcellularLocation>
</comment>
<dbReference type="RefSeq" id="XP_019036773.1">
    <property type="nucleotide sequence ID" value="XM_019182274.1"/>
</dbReference>
<comment type="similarity">
    <text evidence="3">Belongs to the eukaryotic RPB4 RNA polymerase subunit family.</text>
</comment>
<dbReference type="GO" id="GO:0003968">
    <property type="term" value="F:RNA-directed RNA polymerase activity"/>
    <property type="evidence" value="ECO:0007669"/>
    <property type="project" value="EnsemblFungi"/>
</dbReference>
<dbReference type="Proteomes" id="UP000094112">
    <property type="component" value="Unassembled WGS sequence"/>
</dbReference>
<dbReference type="GO" id="GO:0000288">
    <property type="term" value="P:nuclear-transcribed mRNA catabolic process, deadenylation-dependent decay"/>
    <property type="evidence" value="ECO:0007669"/>
    <property type="project" value="EnsemblFungi"/>
</dbReference>
<protein>
    <recommendedName>
        <fullName evidence="4">RNA polymerase Rpb4/RPC9 core domain-containing protein</fullName>
    </recommendedName>
</protein>
<dbReference type="GO" id="GO:0003727">
    <property type="term" value="F:single-stranded RNA binding"/>
    <property type="evidence" value="ECO:0007669"/>
    <property type="project" value="EnsemblFungi"/>
</dbReference>
<evidence type="ECO:0000313" key="6">
    <source>
        <dbReference type="Proteomes" id="UP000094112"/>
    </source>
</evidence>
<dbReference type="GO" id="GO:0005665">
    <property type="term" value="C:RNA polymerase II, core complex"/>
    <property type="evidence" value="ECO:0007669"/>
    <property type="project" value="EnsemblFungi"/>
</dbReference>
<dbReference type="InterPro" id="IPR038324">
    <property type="entry name" value="Rpb4/RPC9_sf"/>
</dbReference>
<dbReference type="GO" id="GO:0006367">
    <property type="term" value="P:transcription initiation at RNA polymerase II promoter"/>
    <property type="evidence" value="ECO:0007669"/>
    <property type="project" value="EnsemblFungi"/>
</dbReference>
<dbReference type="Pfam" id="PF03874">
    <property type="entry name" value="RNA_pol_Rpb4"/>
    <property type="match status" value="1"/>
</dbReference>
<dbReference type="GO" id="GO:0006368">
    <property type="term" value="P:transcription elongation by RNA polymerase II"/>
    <property type="evidence" value="ECO:0007669"/>
    <property type="project" value="EnsemblFungi"/>
</dbReference>
<dbReference type="InterPro" id="IPR005574">
    <property type="entry name" value="Rpb4/RPC9"/>
</dbReference>
<accession>A0A1E3NWP7</accession>
<dbReference type="GO" id="GO:0003899">
    <property type="term" value="F:DNA-directed RNA polymerase activity"/>
    <property type="evidence" value="ECO:0007669"/>
    <property type="project" value="EnsemblFungi"/>
</dbReference>
<dbReference type="GO" id="GO:1990328">
    <property type="term" value="C:RPB4-RPB7 complex"/>
    <property type="evidence" value="ECO:0007669"/>
    <property type="project" value="EnsemblFungi"/>
</dbReference>
<dbReference type="STRING" id="683960.A0A1E3NWP7"/>
<dbReference type="SUPFAM" id="SSF47819">
    <property type="entry name" value="HRDC-like"/>
    <property type="match status" value="1"/>
</dbReference>
<dbReference type="GO" id="GO:0000932">
    <property type="term" value="C:P-body"/>
    <property type="evidence" value="ECO:0007669"/>
    <property type="project" value="EnsemblFungi"/>
</dbReference>
<dbReference type="InterPro" id="IPR010997">
    <property type="entry name" value="HRDC-like_sf"/>
</dbReference>
<keyword evidence="2" id="KW-0539">Nucleus</keyword>
<dbReference type="SMART" id="SM00657">
    <property type="entry name" value="RPOL4c"/>
    <property type="match status" value="1"/>
</dbReference>
<feature type="domain" description="RNA polymerase Rpb4/RPC9 core" evidence="4">
    <location>
        <begin position="43"/>
        <end position="164"/>
    </location>
</feature>
<dbReference type="Gene3D" id="1.20.1250.40">
    <property type="match status" value="1"/>
</dbReference>
<dbReference type="PANTHER" id="PTHR21297">
    <property type="entry name" value="DNA-DIRECTED RNA POLYMERASE II"/>
    <property type="match status" value="1"/>
</dbReference>
<dbReference type="InterPro" id="IPR006590">
    <property type="entry name" value="RNA_pol_Rpb4/RPC9_core"/>
</dbReference>
<evidence type="ECO:0000256" key="3">
    <source>
        <dbReference type="ARBA" id="ARBA00025724"/>
    </source>
</evidence>
<dbReference type="AlphaFoldDB" id="A0A1E3NWP7"/>
<dbReference type="InterPro" id="IPR045222">
    <property type="entry name" value="Rpb4-like"/>
</dbReference>
<evidence type="ECO:0000256" key="1">
    <source>
        <dbReference type="ARBA" id="ARBA00004123"/>
    </source>
</evidence>
<dbReference type="GO" id="GO:0003697">
    <property type="term" value="F:single-stranded DNA binding"/>
    <property type="evidence" value="ECO:0007669"/>
    <property type="project" value="EnsemblFungi"/>
</dbReference>
<name>A0A1E3NWP7_WICAA</name>
<proteinExistence type="inferred from homology"/>
<gene>
    <name evidence="5" type="ORF">WICANDRAFT_35144</name>
</gene>
<evidence type="ECO:0000256" key="2">
    <source>
        <dbReference type="ARBA" id="ARBA00023242"/>
    </source>
</evidence>
<organism evidence="5 6">
    <name type="scientific">Wickerhamomyces anomalus (strain ATCC 58044 / CBS 1984 / NCYC 433 / NRRL Y-366-8)</name>
    <name type="common">Yeast</name>
    <name type="synonym">Hansenula anomala</name>
    <dbReference type="NCBI Taxonomy" id="683960"/>
    <lineage>
        <taxon>Eukaryota</taxon>
        <taxon>Fungi</taxon>
        <taxon>Dikarya</taxon>
        <taxon>Ascomycota</taxon>
        <taxon>Saccharomycotina</taxon>
        <taxon>Saccharomycetes</taxon>
        <taxon>Phaffomycetales</taxon>
        <taxon>Wickerhamomycetaceae</taxon>
        <taxon>Wickerhamomyces</taxon>
    </lineage>
</organism>